<evidence type="ECO:0000256" key="1">
    <source>
        <dbReference type="SAM" id="MobiDB-lite"/>
    </source>
</evidence>
<accession>E3MVK5</accession>
<keyword evidence="3" id="KW-1185">Reference proteome</keyword>
<dbReference type="FunCoup" id="E3MVK5">
    <property type="interactions" value="1170"/>
</dbReference>
<proteinExistence type="predicted"/>
<reference evidence="2" key="1">
    <citation type="submission" date="2007-07" db="EMBL/GenBank/DDBJ databases">
        <title>PCAP assembly of the Caenorhabditis remanei genome.</title>
        <authorList>
            <consortium name="The Caenorhabditis remanei Sequencing Consortium"/>
            <person name="Wilson R.K."/>
        </authorList>
    </citation>
    <scope>NUCLEOTIDE SEQUENCE [LARGE SCALE GENOMIC DNA]</scope>
    <source>
        <strain evidence="2">PB4641</strain>
    </source>
</reference>
<dbReference type="InParanoid" id="E3MVK5"/>
<gene>
    <name evidence="2" type="ORF">CRE_24098</name>
</gene>
<protein>
    <submittedName>
        <fullName evidence="2">Uncharacterized protein</fullName>
    </submittedName>
</protein>
<feature type="region of interest" description="Disordered" evidence="1">
    <location>
        <begin position="182"/>
        <end position="210"/>
    </location>
</feature>
<dbReference type="EMBL" id="DS268483">
    <property type="protein sequence ID" value="EFP10203.1"/>
    <property type="molecule type" value="Genomic_DNA"/>
</dbReference>
<organism evidence="3">
    <name type="scientific">Caenorhabditis remanei</name>
    <name type="common">Caenorhabditis vulgaris</name>
    <dbReference type="NCBI Taxonomy" id="31234"/>
    <lineage>
        <taxon>Eukaryota</taxon>
        <taxon>Metazoa</taxon>
        <taxon>Ecdysozoa</taxon>
        <taxon>Nematoda</taxon>
        <taxon>Chromadorea</taxon>
        <taxon>Rhabditida</taxon>
        <taxon>Rhabditina</taxon>
        <taxon>Rhabditomorpha</taxon>
        <taxon>Rhabditoidea</taxon>
        <taxon>Rhabditidae</taxon>
        <taxon>Peloderinae</taxon>
        <taxon>Caenorhabditis</taxon>
    </lineage>
</organism>
<evidence type="ECO:0000313" key="3">
    <source>
        <dbReference type="Proteomes" id="UP000008281"/>
    </source>
</evidence>
<dbReference type="OMA" id="WSCVELG"/>
<evidence type="ECO:0000313" key="2">
    <source>
        <dbReference type="EMBL" id="EFP10203.1"/>
    </source>
</evidence>
<dbReference type="eggNOG" id="ENOG502TGH2">
    <property type="taxonomic scope" value="Eukaryota"/>
</dbReference>
<dbReference type="OrthoDB" id="5782970at2759"/>
<name>E3MVK5_CAERE</name>
<dbReference type="Proteomes" id="UP000008281">
    <property type="component" value="Unassembled WGS sequence"/>
</dbReference>
<sequence>MLRPAVSDPVLIKPNEFNFLRGWNTDREPYLPTDSSSEHLYGIYVSLSDANANDTKMPRSEREKRQRKLQFQLKRRNSVLMANFKEELYQPVGGMRRSWSCVELGKFSCRETTQTKRVSFSVTVPPPAYPDIENTAYDLCPPKISARPILVRRNTTYSGKDNLVHMDFDSFTAWRRGSKMSDDVKMSKKKSTKKEKETNGSVKRKDSDDVKKEEMEHGDWWIVRVAKVSRNAISIKLLSFSFQMGFESCFRRRRINPSPPSSEEEINGKI</sequence>
<feature type="compositionally biased region" description="Basic and acidic residues" evidence="1">
    <location>
        <begin position="194"/>
        <end position="210"/>
    </location>
</feature>
<dbReference type="HOGENOM" id="CLU_1107926_0_0_1"/>
<dbReference type="AlphaFoldDB" id="E3MVK5"/>